<protein>
    <submittedName>
        <fullName evidence="1">Uncharacterized protein</fullName>
    </submittedName>
</protein>
<evidence type="ECO:0000313" key="2">
    <source>
        <dbReference type="Proteomes" id="UP000663868"/>
    </source>
</evidence>
<reference evidence="1" key="1">
    <citation type="submission" date="2021-02" db="EMBL/GenBank/DDBJ databases">
        <authorList>
            <person name="Nowell W R."/>
        </authorList>
    </citation>
    <scope>NUCLEOTIDE SEQUENCE</scope>
</reference>
<dbReference type="EMBL" id="CAJOBB010003200">
    <property type="protein sequence ID" value="CAF4026593.1"/>
    <property type="molecule type" value="Genomic_DNA"/>
</dbReference>
<dbReference type="Proteomes" id="UP000663868">
    <property type="component" value="Unassembled WGS sequence"/>
</dbReference>
<sequence>MVRRLQQAQPVPLALQLQLLARQLQVLLPQQVLA</sequence>
<name>A0A819Q8Q2_9BILA</name>
<comment type="caution">
    <text evidence="1">The sequence shown here is derived from an EMBL/GenBank/DDBJ whole genome shotgun (WGS) entry which is preliminary data.</text>
</comment>
<accession>A0A819Q8Q2</accession>
<evidence type="ECO:0000313" key="1">
    <source>
        <dbReference type="EMBL" id="CAF4026593.1"/>
    </source>
</evidence>
<dbReference type="AlphaFoldDB" id="A0A819Q8Q2"/>
<proteinExistence type="predicted"/>
<gene>
    <name evidence="1" type="ORF">KXQ929_LOCUS30015</name>
</gene>
<feature type="non-terminal residue" evidence="1">
    <location>
        <position position="1"/>
    </location>
</feature>
<organism evidence="1 2">
    <name type="scientific">Adineta steineri</name>
    <dbReference type="NCBI Taxonomy" id="433720"/>
    <lineage>
        <taxon>Eukaryota</taxon>
        <taxon>Metazoa</taxon>
        <taxon>Spiralia</taxon>
        <taxon>Gnathifera</taxon>
        <taxon>Rotifera</taxon>
        <taxon>Eurotatoria</taxon>
        <taxon>Bdelloidea</taxon>
        <taxon>Adinetida</taxon>
        <taxon>Adinetidae</taxon>
        <taxon>Adineta</taxon>
    </lineage>
</organism>